<sequence length="124" mass="14017">MLHLTRDMDLRFICVFITLTHFQFSESRTEKPVLEASNPTAPSALEKKDYIIGTVVCLVFGIVIVLLAVLVKNSYIRIKRNAYNQHSIQELGRTELGDVHVYDEISNNEESAYAASSPRLTFAI</sequence>
<keyword evidence="1" id="KW-0472">Membrane</keyword>
<keyword evidence="3" id="KW-1185">Reference proteome</keyword>
<protein>
    <submittedName>
        <fullName evidence="2">Uncharacterized protein</fullName>
    </submittedName>
</protein>
<evidence type="ECO:0000256" key="1">
    <source>
        <dbReference type="SAM" id="Phobius"/>
    </source>
</evidence>
<organism evidence="2 3">
    <name type="scientific">Dreissena polymorpha</name>
    <name type="common">Zebra mussel</name>
    <name type="synonym">Mytilus polymorpha</name>
    <dbReference type="NCBI Taxonomy" id="45954"/>
    <lineage>
        <taxon>Eukaryota</taxon>
        <taxon>Metazoa</taxon>
        <taxon>Spiralia</taxon>
        <taxon>Lophotrochozoa</taxon>
        <taxon>Mollusca</taxon>
        <taxon>Bivalvia</taxon>
        <taxon>Autobranchia</taxon>
        <taxon>Heteroconchia</taxon>
        <taxon>Euheterodonta</taxon>
        <taxon>Imparidentia</taxon>
        <taxon>Neoheterodontei</taxon>
        <taxon>Myida</taxon>
        <taxon>Dreissenoidea</taxon>
        <taxon>Dreissenidae</taxon>
        <taxon>Dreissena</taxon>
    </lineage>
</organism>
<evidence type="ECO:0000313" key="2">
    <source>
        <dbReference type="EMBL" id="KAH3785677.1"/>
    </source>
</evidence>
<reference evidence="2" key="1">
    <citation type="journal article" date="2019" name="bioRxiv">
        <title>The Genome of the Zebra Mussel, Dreissena polymorpha: A Resource for Invasive Species Research.</title>
        <authorList>
            <person name="McCartney M.A."/>
            <person name="Auch B."/>
            <person name="Kono T."/>
            <person name="Mallez S."/>
            <person name="Zhang Y."/>
            <person name="Obille A."/>
            <person name="Becker A."/>
            <person name="Abrahante J.E."/>
            <person name="Garbe J."/>
            <person name="Badalamenti J.P."/>
            <person name="Herman A."/>
            <person name="Mangelson H."/>
            <person name="Liachko I."/>
            <person name="Sullivan S."/>
            <person name="Sone E.D."/>
            <person name="Koren S."/>
            <person name="Silverstein K.A.T."/>
            <person name="Beckman K.B."/>
            <person name="Gohl D.M."/>
        </authorList>
    </citation>
    <scope>NUCLEOTIDE SEQUENCE</scope>
    <source>
        <strain evidence="2">Duluth1</strain>
        <tissue evidence="2">Whole animal</tissue>
    </source>
</reference>
<feature type="transmembrane region" description="Helical" evidence="1">
    <location>
        <begin position="51"/>
        <end position="71"/>
    </location>
</feature>
<dbReference type="AlphaFoldDB" id="A0A9D4IUX2"/>
<keyword evidence="1" id="KW-1133">Transmembrane helix</keyword>
<evidence type="ECO:0000313" key="3">
    <source>
        <dbReference type="Proteomes" id="UP000828390"/>
    </source>
</evidence>
<gene>
    <name evidence="2" type="ORF">DPMN_163771</name>
</gene>
<name>A0A9D4IUX2_DREPO</name>
<comment type="caution">
    <text evidence="2">The sequence shown here is derived from an EMBL/GenBank/DDBJ whole genome shotgun (WGS) entry which is preliminary data.</text>
</comment>
<keyword evidence="1" id="KW-0812">Transmembrane</keyword>
<accession>A0A9D4IUX2</accession>
<proteinExistence type="predicted"/>
<dbReference type="Proteomes" id="UP000828390">
    <property type="component" value="Unassembled WGS sequence"/>
</dbReference>
<reference evidence="2" key="2">
    <citation type="submission" date="2020-11" db="EMBL/GenBank/DDBJ databases">
        <authorList>
            <person name="McCartney M.A."/>
            <person name="Auch B."/>
            <person name="Kono T."/>
            <person name="Mallez S."/>
            <person name="Becker A."/>
            <person name="Gohl D.M."/>
            <person name="Silverstein K.A.T."/>
            <person name="Koren S."/>
            <person name="Bechman K.B."/>
            <person name="Herman A."/>
            <person name="Abrahante J.E."/>
            <person name="Garbe J."/>
        </authorList>
    </citation>
    <scope>NUCLEOTIDE SEQUENCE</scope>
    <source>
        <strain evidence="2">Duluth1</strain>
        <tissue evidence="2">Whole animal</tissue>
    </source>
</reference>
<dbReference type="EMBL" id="JAIWYP010000008">
    <property type="protein sequence ID" value="KAH3785677.1"/>
    <property type="molecule type" value="Genomic_DNA"/>
</dbReference>